<feature type="domain" description="GST N-terminal" evidence="6">
    <location>
        <begin position="2"/>
        <end position="79"/>
    </location>
</feature>
<dbReference type="SUPFAM" id="SSF52833">
    <property type="entry name" value="Thioredoxin-like"/>
    <property type="match status" value="1"/>
</dbReference>
<keyword evidence="8" id="KW-1185">Reference proteome</keyword>
<dbReference type="EC" id="2.5.1.18" evidence="1"/>
<dbReference type="InterPro" id="IPR036249">
    <property type="entry name" value="Thioredoxin-like_sf"/>
</dbReference>
<dbReference type="OrthoDB" id="414243at2759"/>
<dbReference type="InterPro" id="IPR050213">
    <property type="entry name" value="GST_superfamily"/>
</dbReference>
<evidence type="ECO:0000313" key="7">
    <source>
        <dbReference type="EMBL" id="CAI5452015.1"/>
    </source>
</evidence>
<dbReference type="PROSITE" id="PS50404">
    <property type="entry name" value="GST_NTER"/>
    <property type="match status" value="1"/>
</dbReference>
<name>A0A9P1ITU7_9PELO</name>
<reference evidence="7" key="1">
    <citation type="submission" date="2022-11" db="EMBL/GenBank/DDBJ databases">
        <authorList>
            <person name="Kikuchi T."/>
        </authorList>
    </citation>
    <scope>NUCLEOTIDE SEQUENCE</scope>
    <source>
        <strain evidence="7">PS1010</strain>
    </source>
</reference>
<dbReference type="FunFam" id="3.40.30.10:FF:000035">
    <property type="entry name" value="hematopoietic prostaglandin D synthase"/>
    <property type="match status" value="1"/>
</dbReference>
<dbReference type="Gene3D" id="1.20.1050.130">
    <property type="match status" value="1"/>
</dbReference>
<dbReference type="GO" id="GO:0006749">
    <property type="term" value="P:glutathione metabolic process"/>
    <property type="evidence" value="ECO:0007669"/>
    <property type="project" value="TreeGrafter"/>
</dbReference>
<dbReference type="EMBL" id="CANHGI010000005">
    <property type="protein sequence ID" value="CAI5452015.1"/>
    <property type="molecule type" value="Genomic_DNA"/>
</dbReference>
<dbReference type="InterPro" id="IPR004045">
    <property type="entry name" value="Glutathione_S-Trfase_N"/>
</dbReference>
<dbReference type="GO" id="GO:0004602">
    <property type="term" value="F:glutathione peroxidase activity"/>
    <property type="evidence" value="ECO:0007669"/>
    <property type="project" value="UniProtKB-ARBA"/>
</dbReference>
<evidence type="ECO:0000256" key="1">
    <source>
        <dbReference type="ARBA" id="ARBA00012452"/>
    </source>
</evidence>
<protein>
    <recommendedName>
        <fullName evidence="1">glutathione transferase</fullName>
        <ecNumber evidence="1">2.5.1.18</ecNumber>
    </recommendedName>
    <alternativeName>
        <fullName evidence="5">GST class-sigma</fullName>
    </alternativeName>
</protein>
<dbReference type="Proteomes" id="UP001152747">
    <property type="component" value="Unassembled WGS sequence"/>
</dbReference>
<proteinExistence type="inferred from homology"/>
<evidence type="ECO:0000256" key="4">
    <source>
        <dbReference type="ARBA" id="ARBA00047960"/>
    </source>
</evidence>
<dbReference type="Pfam" id="PF02798">
    <property type="entry name" value="GST_N"/>
    <property type="match status" value="1"/>
</dbReference>
<dbReference type="InterPro" id="IPR036282">
    <property type="entry name" value="Glutathione-S-Trfase_C_sf"/>
</dbReference>
<accession>A0A9P1ITU7</accession>
<comment type="similarity">
    <text evidence="3">Belongs to the GST superfamily. Sigma family.</text>
</comment>
<evidence type="ECO:0000313" key="8">
    <source>
        <dbReference type="Proteomes" id="UP001152747"/>
    </source>
</evidence>
<dbReference type="GO" id="GO:0004364">
    <property type="term" value="F:glutathione transferase activity"/>
    <property type="evidence" value="ECO:0007669"/>
    <property type="project" value="UniProtKB-EC"/>
</dbReference>
<dbReference type="Gene3D" id="1.20.1050.10">
    <property type="match status" value="1"/>
</dbReference>
<sequence>MVHYKLSYFANRGAGEIPRQILAVAEQQFEDERITKEEWPDRKNSTPFGKLPVLTVDGKQLAQSHAICRYLAKQFGLHGSSAWEEAQVNSISDQFKDYGSEARPYFAVLRGFIEAQHVCDLLDNDESIFDNLPEFKEHQQKVHSNANLKKWIETRPKTKF</sequence>
<comment type="caution">
    <text evidence="7">The sequence shown here is derived from an EMBL/GenBank/DDBJ whole genome shotgun (WGS) entry which is preliminary data.</text>
</comment>
<keyword evidence="2" id="KW-0808">Transferase</keyword>
<dbReference type="CDD" id="cd03039">
    <property type="entry name" value="GST_N_Sigma_like"/>
    <property type="match status" value="1"/>
</dbReference>
<gene>
    <name evidence="7" type="ORF">CAMP_LOCUS14652</name>
</gene>
<organism evidence="7 8">
    <name type="scientific">Caenorhabditis angaria</name>
    <dbReference type="NCBI Taxonomy" id="860376"/>
    <lineage>
        <taxon>Eukaryota</taxon>
        <taxon>Metazoa</taxon>
        <taxon>Ecdysozoa</taxon>
        <taxon>Nematoda</taxon>
        <taxon>Chromadorea</taxon>
        <taxon>Rhabditida</taxon>
        <taxon>Rhabditina</taxon>
        <taxon>Rhabditomorpha</taxon>
        <taxon>Rhabditoidea</taxon>
        <taxon>Rhabditidae</taxon>
        <taxon>Peloderinae</taxon>
        <taxon>Caenorhabditis</taxon>
    </lineage>
</organism>
<evidence type="ECO:0000256" key="3">
    <source>
        <dbReference type="ARBA" id="ARBA00038317"/>
    </source>
</evidence>
<evidence type="ECO:0000256" key="2">
    <source>
        <dbReference type="ARBA" id="ARBA00022679"/>
    </source>
</evidence>
<dbReference type="SFLD" id="SFLDS00019">
    <property type="entry name" value="Glutathione_Transferase_(cytos"/>
    <property type="match status" value="1"/>
</dbReference>
<evidence type="ECO:0000259" key="6">
    <source>
        <dbReference type="PROSITE" id="PS50404"/>
    </source>
</evidence>
<dbReference type="SUPFAM" id="SSF47616">
    <property type="entry name" value="GST C-terminal domain-like"/>
    <property type="match status" value="1"/>
</dbReference>
<evidence type="ECO:0000256" key="5">
    <source>
        <dbReference type="ARBA" id="ARBA00078118"/>
    </source>
</evidence>
<dbReference type="PANTHER" id="PTHR11571">
    <property type="entry name" value="GLUTATHIONE S-TRANSFERASE"/>
    <property type="match status" value="1"/>
</dbReference>
<dbReference type="InterPro" id="IPR040079">
    <property type="entry name" value="Glutathione_S-Trfase"/>
</dbReference>
<dbReference type="AlphaFoldDB" id="A0A9P1ITU7"/>
<dbReference type="PANTHER" id="PTHR11571:SF224">
    <property type="entry name" value="HEMATOPOIETIC PROSTAGLANDIN D SYNTHASE"/>
    <property type="match status" value="1"/>
</dbReference>
<comment type="catalytic activity">
    <reaction evidence="4">
        <text>RX + glutathione = an S-substituted glutathione + a halide anion + H(+)</text>
        <dbReference type="Rhea" id="RHEA:16437"/>
        <dbReference type="ChEBI" id="CHEBI:15378"/>
        <dbReference type="ChEBI" id="CHEBI:16042"/>
        <dbReference type="ChEBI" id="CHEBI:17792"/>
        <dbReference type="ChEBI" id="CHEBI:57925"/>
        <dbReference type="ChEBI" id="CHEBI:90779"/>
        <dbReference type="EC" id="2.5.1.18"/>
    </reaction>
</comment>